<evidence type="ECO:0000256" key="4">
    <source>
        <dbReference type="ARBA" id="ARBA00013858"/>
    </source>
</evidence>
<reference evidence="13 14" key="1">
    <citation type="submission" date="2023-09" db="EMBL/GenBank/DDBJ databases">
        <authorList>
            <person name="Rey-Velasco X."/>
        </authorList>
    </citation>
    <scope>NUCLEOTIDE SEQUENCE [LARGE SCALE GENOMIC DNA]</scope>
    <source>
        <strain evidence="13 14">F390</strain>
    </source>
</reference>
<keyword evidence="14" id="KW-1185">Reference proteome</keyword>
<dbReference type="RefSeq" id="WP_311340635.1">
    <property type="nucleotide sequence ID" value="NZ_JAVRHS010000005.1"/>
</dbReference>
<dbReference type="InterPro" id="IPR003448">
    <property type="entry name" value="Mopterin_biosynth_MoaE"/>
</dbReference>
<dbReference type="CDD" id="cd00756">
    <property type="entry name" value="MoaE"/>
    <property type="match status" value="1"/>
</dbReference>
<comment type="similarity">
    <text evidence="2">Belongs to the MoaE family.</text>
</comment>
<comment type="pathway">
    <text evidence="1">Cofactor biosynthesis; molybdopterin biosynthesis.</text>
</comment>
<gene>
    <name evidence="13" type="ORF">RM533_07620</name>
</gene>
<comment type="caution">
    <text evidence="13">The sequence shown here is derived from an EMBL/GenBank/DDBJ whole genome shotgun (WGS) entry which is preliminary data.</text>
</comment>
<sequence>MSDRTYPGGVGRMIRAILHEPLDPGLELASLTAASGKAGGVVSFVGLAREEDGGVAALVLQHHPVLTIRSLEKIAAVAKSRFAVDAVTAVHRAGTILLGEPIVFAGVAARHRRDAFLAADFLMDLLKTQAVFWKQEIGATGARWIEPRLEDLADVARWNTTALEMAKQ</sequence>
<dbReference type="Pfam" id="PF02391">
    <property type="entry name" value="MoaE"/>
    <property type="match status" value="1"/>
</dbReference>
<evidence type="ECO:0000256" key="5">
    <source>
        <dbReference type="ARBA" id="ARBA00023150"/>
    </source>
</evidence>
<comment type="subunit">
    <text evidence="7">Heterotetramer of 2 MoaD subunits and 2 MoaE subunits. Also stable as homodimer. The enzyme changes between these two forms during catalysis.</text>
</comment>
<evidence type="ECO:0000256" key="6">
    <source>
        <dbReference type="ARBA" id="ARBA00025448"/>
    </source>
</evidence>
<evidence type="ECO:0000313" key="14">
    <source>
        <dbReference type="Proteomes" id="UP001259803"/>
    </source>
</evidence>
<dbReference type="SUPFAM" id="SSF54690">
    <property type="entry name" value="Molybdopterin synthase subunit MoaE"/>
    <property type="match status" value="1"/>
</dbReference>
<comment type="function">
    <text evidence="6">Converts molybdopterin precursor Z into molybdopterin. This requires the incorporation of two sulfur atoms into precursor Z to generate a dithiolene group. The sulfur is provided by MoaD.</text>
</comment>
<dbReference type="EMBL" id="JAVRHS010000005">
    <property type="protein sequence ID" value="MDT0576054.1"/>
    <property type="molecule type" value="Genomic_DNA"/>
</dbReference>
<comment type="catalytic activity">
    <reaction evidence="12">
        <text>2 [molybdopterin-synthase sulfur-carrier protein]-C-terminal-Gly-aminoethanethioate + cyclic pyranopterin phosphate + H2O = molybdopterin + 2 [molybdopterin-synthase sulfur-carrier protein]-C-terminal Gly-Gly + 2 H(+)</text>
        <dbReference type="Rhea" id="RHEA:26333"/>
        <dbReference type="Rhea" id="RHEA-COMP:12202"/>
        <dbReference type="Rhea" id="RHEA-COMP:19907"/>
        <dbReference type="ChEBI" id="CHEBI:15377"/>
        <dbReference type="ChEBI" id="CHEBI:15378"/>
        <dbReference type="ChEBI" id="CHEBI:58698"/>
        <dbReference type="ChEBI" id="CHEBI:59648"/>
        <dbReference type="ChEBI" id="CHEBI:90778"/>
        <dbReference type="ChEBI" id="CHEBI:232372"/>
        <dbReference type="EC" id="2.8.1.12"/>
    </reaction>
</comment>
<name>A0ABU2ZHH7_9SPHN</name>
<keyword evidence="5" id="KW-0501">Molybdenum cofactor biosynthesis</keyword>
<proteinExistence type="inferred from homology"/>
<evidence type="ECO:0000256" key="10">
    <source>
        <dbReference type="ARBA" id="ARBA00030781"/>
    </source>
</evidence>
<evidence type="ECO:0000256" key="12">
    <source>
        <dbReference type="ARBA" id="ARBA00049878"/>
    </source>
</evidence>
<evidence type="ECO:0000256" key="3">
    <source>
        <dbReference type="ARBA" id="ARBA00011950"/>
    </source>
</evidence>
<evidence type="ECO:0000256" key="9">
    <source>
        <dbReference type="ARBA" id="ARBA00030407"/>
    </source>
</evidence>
<dbReference type="Proteomes" id="UP001259803">
    <property type="component" value="Unassembled WGS sequence"/>
</dbReference>
<evidence type="ECO:0000256" key="8">
    <source>
        <dbReference type="ARBA" id="ARBA00029745"/>
    </source>
</evidence>
<accession>A0ABU2ZHH7</accession>
<evidence type="ECO:0000256" key="7">
    <source>
        <dbReference type="ARBA" id="ARBA00026066"/>
    </source>
</evidence>
<protein>
    <recommendedName>
        <fullName evidence="4">Molybdopterin synthase catalytic subunit</fullName>
        <ecNumber evidence="3">2.8.1.12</ecNumber>
    </recommendedName>
    <alternativeName>
        <fullName evidence="10">MPT synthase subunit 2</fullName>
    </alternativeName>
    <alternativeName>
        <fullName evidence="8">Molybdenum cofactor biosynthesis protein E</fullName>
    </alternativeName>
    <alternativeName>
        <fullName evidence="9">Molybdopterin-converting factor large subunit</fullName>
    </alternativeName>
    <alternativeName>
        <fullName evidence="11">Molybdopterin-converting factor subunit 2</fullName>
    </alternativeName>
</protein>
<organism evidence="13 14">
    <name type="scientific">Croceicoccus esteveae</name>
    <dbReference type="NCBI Taxonomy" id="3075597"/>
    <lineage>
        <taxon>Bacteria</taxon>
        <taxon>Pseudomonadati</taxon>
        <taxon>Pseudomonadota</taxon>
        <taxon>Alphaproteobacteria</taxon>
        <taxon>Sphingomonadales</taxon>
        <taxon>Erythrobacteraceae</taxon>
        <taxon>Croceicoccus</taxon>
    </lineage>
</organism>
<evidence type="ECO:0000256" key="2">
    <source>
        <dbReference type="ARBA" id="ARBA00005426"/>
    </source>
</evidence>
<evidence type="ECO:0000313" key="13">
    <source>
        <dbReference type="EMBL" id="MDT0576054.1"/>
    </source>
</evidence>
<dbReference type="PANTHER" id="PTHR23404">
    <property type="entry name" value="MOLYBDOPTERIN SYNTHASE RELATED"/>
    <property type="match status" value="1"/>
</dbReference>
<evidence type="ECO:0000256" key="1">
    <source>
        <dbReference type="ARBA" id="ARBA00005046"/>
    </source>
</evidence>
<evidence type="ECO:0000256" key="11">
    <source>
        <dbReference type="ARBA" id="ARBA00032474"/>
    </source>
</evidence>
<dbReference type="Gene3D" id="3.90.1170.40">
    <property type="entry name" value="Molybdopterin biosynthesis MoaE subunit"/>
    <property type="match status" value="1"/>
</dbReference>
<dbReference type="EC" id="2.8.1.12" evidence="3"/>
<dbReference type="InterPro" id="IPR036563">
    <property type="entry name" value="MoaE_sf"/>
</dbReference>